<dbReference type="InterPro" id="IPR001599">
    <property type="entry name" value="Macroglobln_a2"/>
</dbReference>
<accession>A0A2U2PFJ4</accession>
<evidence type="ECO:0000256" key="1">
    <source>
        <dbReference type="ARBA" id="ARBA00010556"/>
    </source>
</evidence>
<dbReference type="Pfam" id="PF01835">
    <property type="entry name" value="MG2"/>
    <property type="match status" value="1"/>
</dbReference>
<evidence type="ECO:0000313" key="4">
    <source>
        <dbReference type="Proteomes" id="UP000245647"/>
    </source>
</evidence>
<evidence type="ECO:0000259" key="2">
    <source>
        <dbReference type="SMART" id="SM01360"/>
    </source>
</evidence>
<dbReference type="Gene3D" id="2.60.40.1120">
    <property type="entry name" value="Carboxypeptidase-like, regulatory domain"/>
    <property type="match status" value="1"/>
</dbReference>
<dbReference type="InterPro" id="IPR002890">
    <property type="entry name" value="MG2"/>
</dbReference>
<protein>
    <recommendedName>
        <fullName evidence="2">Alpha-2-macroglobulin domain-containing protein</fullName>
    </recommendedName>
</protein>
<dbReference type="InterPro" id="IPR051802">
    <property type="entry name" value="YfhM-like"/>
</dbReference>
<dbReference type="GO" id="GO:0004866">
    <property type="term" value="F:endopeptidase inhibitor activity"/>
    <property type="evidence" value="ECO:0007669"/>
    <property type="project" value="InterPro"/>
</dbReference>
<feature type="domain" description="Alpha-2-macroglobulin" evidence="2">
    <location>
        <begin position="1382"/>
        <end position="1472"/>
    </location>
</feature>
<reference evidence="3 4" key="1">
    <citation type="submission" date="2018-04" db="EMBL/GenBank/DDBJ databases">
        <title>Pedobacter chongqingensis sp. nov., isolated from a rottenly hemp rope.</title>
        <authorList>
            <person name="Cai Y."/>
        </authorList>
    </citation>
    <scope>NUCLEOTIDE SEQUENCE [LARGE SCALE GENOMIC DNA]</scope>
    <source>
        <strain evidence="3 4">FJ4-8</strain>
    </source>
</reference>
<proteinExistence type="inferred from homology"/>
<dbReference type="PANTHER" id="PTHR40094">
    <property type="entry name" value="ALPHA-2-MACROGLOBULIN HOMOLOG"/>
    <property type="match status" value="1"/>
</dbReference>
<dbReference type="EMBL" id="QEAS01000010">
    <property type="protein sequence ID" value="PWG80166.1"/>
    <property type="molecule type" value="Genomic_DNA"/>
</dbReference>
<dbReference type="SUPFAM" id="SSF49464">
    <property type="entry name" value="Carboxypeptidase regulatory domain-like"/>
    <property type="match status" value="1"/>
</dbReference>
<dbReference type="Proteomes" id="UP000245647">
    <property type="component" value="Unassembled WGS sequence"/>
</dbReference>
<keyword evidence="4" id="KW-1185">Reference proteome</keyword>
<dbReference type="Pfam" id="PF13715">
    <property type="entry name" value="CarbopepD_reg_2"/>
    <property type="match status" value="1"/>
</dbReference>
<dbReference type="InterPro" id="IPR008930">
    <property type="entry name" value="Terpenoid_cyclase/PrenylTrfase"/>
</dbReference>
<sequence>MFMLMKQIVRKIAGIQVILMLSSVFVFGQAYQIHTKRIDSLADAGLPKSALKEVDKLELLARKGNRHSDIIRTAIYRIKLLQYMEESAIVNIIKALREDVQKSEFPVRPVLQSLLAEMYWKYYTENKWQFMQRSRLEKPDPDINRWDLKTIVKECSRLYALSLRDTTTLQKTPVSIIENALTGDTATRHLRPTLYDLLVHRALNFYLNEEPALPEPRLPFTLRDRRLFDNAGLFVRLNIQTSDTTSTYFKGIRYLQQASRFHLNEVHREVLADIDLRRLKFLYNNSPLPDKDSLYQNALLRTANDISDKPLGTDALVLAGQYYQEKDSLRTAHDLFKKASASFPGSPGAENALKLLAQLETPEIQVTAEETNVPGRPFPALLEYRNIDQVKIQIYKLTSTQFDRYTRSFGTAFGIYQNDTRFHVASSAVLDVLSKCSKVQEFTLNLPGQEDYRMHSAEFKVDSLKPGIYVLLAGRSEVQDTSFTQLLDFRISRLAFVNRKNPDSRVEIQVTDRESGAPLPDVGVLLYRHDYEKKSKPLPSGYIHKGITDKNGRLKTSQLSVSSFDLQLNFGTDTLTEKQGGWLRSREVDKKLKEKTILFTDRQIYRPGQTIHFKGIELRNLNDKTDIIPEKKTTVTFKDGSNKEISSLLLTSNEYGSFSGEFVVPQHILNGDISIRTPDGSITVKVEEYKRPSFNIEFLPVKGSFRLNDTVIIRGRVKAFSGYGLSQARLVYRITRTLDFDHDAATAIYGSSGRYIYSNPLEIETDTVFTDNQGNYSIPFKAIADEKIKGEAFFRYQISADVTDATGETHSATGDVIVGSRSYRLSAAFPSILFSGDTAKLHVDLTTPNGEKLKGTINTEIYSLQQPTHLLKQKLWSIPDQQLMDREEYKRLFPEYPWKNEDNPAQWLQKEKVLHTESLSDTSAATVITLPGMTGKSSGTYKMIVKARTTTGDTASSILYFKYLNNQSPHTIYTDAIIPVITAAEPGQEAEFLVGNASHTFILMEVLDKTEIISSKWIDVQTQEKIRIPFFNAKNLTVQFLSVFQNRLYTSSHRIFVKSPEKALNIKLLTFREQLETGQKEQWKLQITNYKNQGKAAELLAGMYDASLDNIAYPQNWSIPSSDSFSNAFSWNSFRFVNNTISSPLSFTYKDYALSFRNYENIDLLGYSYFGGYNEGFEEYRQFLRDREKMRERDKRLEEEYVKNAAFIKQGNIIKGLILDASDNHPLAGVSVSIKDSKISTVSNSKGEFKMKVPVGGIIVISSTGYFKLQRKLTSPGKLKLLLKSKDETQREAVITGQSKHRKSTITGAISTFRIRGMGMTQPTIVQDNTVHNFASLEISDPGVKSIEGDPNAEMRLDEPTVPASKAGQVPAIKLRKNFNETAFFYPQLRTDEKGEVAIGFTTPEAMTRWKFRALAHTREFAYGYIEQDVITQKQLMVGANMPRFFREGDTISISARVANLTSHNVTANIGLSLFNAVTMRPISLLADPGQEKQSLIVKARTNEAVSFKLAIPSDLEALTYRLTASTESHSDGEENTVPVLSDRMLVNESLPMMVRPGQTSVFRLDKLLNNNSSTLVSKSITLEYTENPVWYAVQAMPYLIEFPYDCSEQTFSRYFANSLSASIIQSLPAIAQTFKQWKASGSKALQSNLEKNPELKNLLLEESPWLRNAASESEQKKRIALLFDLNKLSHEQIQTIDKLSKMQLADGGFPWFSGSRSDRYISQHILAGIGQLYQLKAATGNDVKLKNIKRKLLAYLDTRIEESQLQTTRNNKNSNSDPLSSIEIHAWYTRSFFNDVALNNKLRGISKLYLAKAEKDWTSEDIYEQAMIALTMLHYDRPQVAQKIIRSLKERAQHSQEMGMYWTQNRSGRFWSQSTVETQSLLISLFTEAGGHEKAVQEMKIWLLRNKQTNNWQTTKATAAACHALLLQGDTILSRTSGTTIRINNESLANLKPDIQRESGSGYIKTNWTGSEIKPEIGNIKVTNNGNVVSWGALHWQYTEKMNKITPSSSSMSIERKYFVVKKEKTGEVLSPVDALHTPKTGDLLRVVIYLKADQDYEYIHLKDMRPSGTDPVDVLSSFKYQDGLPYYQVTRDVATNFFIDHLNKGSYVFEYSLRVAQPGNYSTGICSIQCMYAPEFNAHSEGRRMITER</sequence>
<comment type="similarity">
    <text evidence="1">Belongs to the protease inhibitor I39 (alpha-2-macroglobulin) family. Bacterial alpha-2-macroglobulin subfamily.</text>
</comment>
<dbReference type="Pfam" id="PF00207">
    <property type="entry name" value="A2M"/>
    <property type="match status" value="1"/>
</dbReference>
<dbReference type="Gene3D" id="2.60.40.1930">
    <property type="match status" value="1"/>
</dbReference>
<dbReference type="SMART" id="SM01360">
    <property type="entry name" value="A2M"/>
    <property type="match status" value="1"/>
</dbReference>
<evidence type="ECO:0000313" key="3">
    <source>
        <dbReference type="EMBL" id="PWG80166.1"/>
    </source>
</evidence>
<dbReference type="InterPro" id="IPR008969">
    <property type="entry name" value="CarboxyPept-like_regulatory"/>
</dbReference>
<dbReference type="Gene3D" id="1.50.10.20">
    <property type="match status" value="1"/>
</dbReference>
<dbReference type="InterPro" id="IPR041246">
    <property type="entry name" value="Bact_MG10"/>
</dbReference>
<dbReference type="SUPFAM" id="SSF48239">
    <property type="entry name" value="Terpenoid cyclases/Protein prenyltransferases"/>
    <property type="match status" value="1"/>
</dbReference>
<organism evidence="3 4">
    <name type="scientific">Pararcticibacter amylolyticus</name>
    <dbReference type="NCBI Taxonomy" id="2173175"/>
    <lineage>
        <taxon>Bacteria</taxon>
        <taxon>Pseudomonadati</taxon>
        <taxon>Bacteroidota</taxon>
        <taxon>Sphingobacteriia</taxon>
        <taxon>Sphingobacteriales</taxon>
        <taxon>Sphingobacteriaceae</taxon>
        <taxon>Pararcticibacter</taxon>
    </lineage>
</organism>
<dbReference type="PANTHER" id="PTHR40094:SF1">
    <property type="entry name" value="UBIQUITIN DOMAIN-CONTAINING PROTEIN"/>
    <property type="match status" value="1"/>
</dbReference>
<gene>
    <name evidence="3" type="ORF">DDR33_13295</name>
</gene>
<name>A0A2U2PFJ4_9SPHI</name>
<comment type="caution">
    <text evidence="3">The sequence shown here is derived from an EMBL/GenBank/DDBJ whole genome shotgun (WGS) entry which is preliminary data.</text>
</comment>
<dbReference type="Pfam" id="PF17973">
    <property type="entry name" value="bMG10"/>
    <property type="match status" value="1"/>
</dbReference>